<comment type="caution">
    <text evidence="3">The sequence shown here is derived from an EMBL/GenBank/DDBJ whole genome shotgun (WGS) entry which is preliminary data.</text>
</comment>
<reference evidence="3" key="2">
    <citation type="submission" date="2022-09" db="EMBL/GenBank/DDBJ databases">
        <authorList>
            <person name="Sun Q."/>
            <person name="Ohkuma M."/>
        </authorList>
    </citation>
    <scope>NUCLEOTIDE SEQUENCE</scope>
    <source>
        <strain evidence="3">JCM 3093</strain>
    </source>
</reference>
<evidence type="ECO:0000256" key="2">
    <source>
        <dbReference type="SAM" id="SignalP"/>
    </source>
</evidence>
<feature type="signal peptide" evidence="2">
    <location>
        <begin position="1"/>
        <end position="46"/>
    </location>
</feature>
<feature type="region of interest" description="Disordered" evidence="1">
    <location>
        <begin position="137"/>
        <end position="156"/>
    </location>
</feature>
<dbReference type="AlphaFoldDB" id="A0AA37BJ40"/>
<name>A0AA37BJ40_9ACTN</name>
<organism evidence="3 4">
    <name type="scientific">Planomonospora parontospora</name>
    <dbReference type="NCBI Taxonomy" id="58119"/>
    <lineage>
        <taxon>Bacteria</taxon>
        <taxon>Bacillati</taxon>
        <taxon>Actinomycetota</taxon>
        <taxon>Actinomycetes</taxon>
        <taxon>Streptosporangiales</taxon>
        <taxon>Streptosporangiaceae</taxon>
        <taxon>Planomonospora</taxon>
    </lineage>
</organism>
<dbReference type="InterPro" id="IPR013211">
    <property type="entry name" value="LVIVD"/>
</dbReference>
<dbReference type="SUPFAM" id="SSF75011">
    <property type="entry name" value="3-carboxy-cis,cis-mucoante lactonizing enzyme"/>
    <property type="match status" value="1"/>
</dbReference>
<proteinExistence type="predicted"/>
<evidence type="ECO:0000313" key="3">
    <source>
        <dbReference type="EMBL" id="GGK76436.1"/>
    </source>
</evidence>
<dbReference type="RefSeq" id="WP_239320274.1">
    <property type="nucleotide sequence ID" value="NZ_BMQD01000012.1"/>
</dbReference>
<keyword evidence="2" id="KW-0732">Signal</keyword>
<dbReference type="Pfam" id="PF08309">
    <property type="entry name" value="LVIVD"/>
    <property type="match status" value="2"/>
</dbReference>
<reference evidence="3" key="1">
    <citation type="journal article" date="2014" name="Int. J. Syst. Evol. Microbiol.">
        <title>Complete genome sequence of Corynebacterium casei LMG S-19264T (=DSM 44701T), isolated from a smear-ripened cheese.</title>
        <authorList>
            <consortium name="US DOE Joint Genome Institute (JGI-PGF)"/>
            <person name="Walter F."/>
            <person name="Albersmeier A."/>
            <person name="Kalinowski J."/>
            <person name="Ruckert C."/>
        </authorList>
    </citation>
    <scope>NUCLEOTIDE SEQUENCE</scope>
    <source>
        <strain evidence="3">JCM 3093</strain>
    </source>
</reference>
<gene>
    <name evidence="3" type="ORF">GCM10010126_39600</name>
</gene>
<feature type="chain" id="PRO_5041370567" description="LVIVD repeat-containing protein" evidence="2">
    <location>
        <begin position="47"/>
        <end position="485"/>
    </location>
</feature>
<protein>
    <recommendedName>
        <fullName evidence="5">LVIVD repeat-containing protein</fullName>
    </recommendedName>
</protein>
<accession>A0AA37BJ40</accession>
<sequence>METSNPVKRKAAAPPPRPARPRWARAALVLASIALLTLGGNVTATAAGGKADDDVQHSRNIRPVANIAKQPPLDGMFSPTTDLAFTRTYAIAGNFGGFTVYDIADPRSARLVTQVLCPGAQNDVSVAGDLLFLSTDDPRSDDSCQSSPQTTPDRDSWEGIKIFDISDVSRPRYVTSVETSCGSHTHTLVPGKGRNRGAVYVYVSSYYLPGTALPGCGPPHDKITIVKVPVNDPARAAIVAEPVLFPGGGNPGGGATWYPTTGCHDLTVHLGKDLAAGACMGDGVLIDISDPERPYVITTERDAANFAFWHSAVFNNRGDKVVFTDELGGGFAATCNEAVGSTRGANAVYKIKGKGDRRTLIPQSYYKIPRHQTDTENCVAHYGSLIPAAGRDIMVQAWYQGGVSVWDFTDARRPHEIAYFDRGPLSPTQLLLGGTWSAYYYNGYIYATDTQKGLDVIDIRDLRTVTAKFVRHGELNPQTQIPYRG</sequence>
<evidence type="ECO:0000256" key="1">
    <source>
        <dbReference type="SAM" id="MobiDB-lite"/>
    </source>
</evidence>
<dbReference type="Proteomes" id="UP000627984">
    <property type="component" value="Unassembled WGS sequence"/>
</dbReference>
<evidence type="ECO:0000313" key="4">
    <source>
        <dbReference type="Proteomes" id="UP000627984"/>
    </source>
</evidence>
<dbReference type="EMBL" id="BMQD01000012">
    <property type="protein sequence ID" value="GGK76436.1"/>
    <property type="molecule type" value="Genomic_DNA"/>
</dbReference>
<evidence type="ECO:0008006" key="5">
    <source>
        <dbReference type="Google" id="ProtNLM"/>
    </source>
</evidence>